<name>Q54Q33_DICDI</name>
<dbReference type="EMBL" id="AAFI02000063">
    <property type="protein sequence ID" value="EAL65423.1"/>
    <property type="molecule type" value="Genomic_DNA"/>
</dbReference>
<dbReference type="RefSeq" id="XP_638764.1">
    <property type="nucleotide sequence ID" value="XM_633672.1"/>
</dbReference>
<dbReference type="eggNOG" id="ENOG502RIHG">
    <property type="taxonomic scope" value="Eukaryota"/>
</dbReference>
<accession>Q54Q33</accession>
<dbReference type="SMR" id="Q54Q33"/>
<evidence type="ECO:0000259" key="1">
    <source>
        <dbReference type="PROSITE" id="PS50200"/>
    </source>
</evidence>
<dbReference type="SUPFAM" id="SSF54236">
    <property type="entry name" value="Ubiquitin-like"/>
    <property type="match status" value="1"/>
</dbReference>
<dbReference type="AlphaFoldDB" id="Q54Q33"/>
<evidence type="ECO:0000313" key="3">
    <source>
        <dbReference type="Proteomes" id="UP000002195"/>
    </source>
</evidence>
<protein>
    <submittedName>
        <fullName evidence="2">Ras association domain-containing protein</fullName>
    </submittedName>
</protein>
<dbReference type="InterPro" id="IPR000159">
    <property type="entry name" value="RA_dom"/>
</dbReference>
<proteinExistence type="predicted"/>
<gene>
    <name evidence="2" type="ORF">DDB_G0284165</name>
</gene>
<dbReference type="GO" id="GO:0007165">
    <property type="term" value="P:signal transduction"/>
    <property type="evidence" value="ECO:0007669"/>
    <property type="project" value="InterPro"/>
</dbReference>
<feature type="domain" description="Ras-associating" evidence="1">
    <location>
        <begin position="4"/>
        <end position="38"/>
    </location>
</feature>
<dbReference type="PaxDb" id="44689-DDB0218581"/>
<dbReference type="Gene3D" id="3.10.20.90">
    <property type="entry name" value="Phosphatidylinositol 3-kinase Catalytic Subunit, Chain A, domain 1"/>
    <property type="match status" value="1"/>
</dbReference>
<dbReference type="Proteomes" id="UP000002195">
    <property type="component" value="Unassembled WGS sequence"/>
</dbReference>
<dbReference type="InterPro" id="IPR029071">
    <property type="entry name" value="Ubiquitin-like_domsf"/>
</dbReference>
<comment type="caution">
    <text evidence="2">The sequence shown here is derived from an EMBL/GenBank/DDBJ whole genome shotgun (WGS) entry which is preliminary data.</text>
</comment>
<evidence type="ECO:0000313" key="2">
    <source>
        <dbReference type="EMBL" id="EAL65423.1"/>
    </source>
</evidence>
<dbReference type="HOGENOM" id="CLU_2927422_0_0_1"/>
<dbReference type="OMA" id="SRETNCK"/>
<dbReference type="GeneID" id="8624435"/>
<dbReference type="dictyBase" id="DDB_G0284165"/>
<dbReference type="KEGG" id="ddi:DDB_G0284165"/>
<organism evidence="2 3">
    <name type="scientific">Dictyostelium discoideum</name>
    <name type="common">Social amoeba</name>
    <dbReference type="NCBI Taxonomy" id="44689"/>
    <lineage>
        <taxon>Eukaryota</taxon>
        <taxon>Amoebozoa</taxon>
        <taxon>Evosea</taxon>
        <taxon>Eumycetozoa</taxon>
        <taxon>Dictyostelia</taxon>
        <taxon>Dictyosteliales</taxon>
        <taxon>Dictyosteliaceae</taxon>
        <taxon>Dictyostelium</taxon>
    </lineage>
</organism>
<dbReference type="Pfam" id="PF21989">
    <property type="entry name" value="RA_2"/>
    <property type="match status" value="1"/>
</dbReference>
<dbReference type="FunCoup" id="Q54Q33">
    <property type="interactions" value="131"/>
</dbReference>
<sequence length="61" mass="6830">MGSTDVVIKVFFKDGSYKSLRVNEDDKTKQVCASVLTKVSLKTKNTNKLLLYTAFKENNGL</sequence>
<dbReference type="PROSITE" id="PS50200">
    <property type="entry name" value="RA"/>
    <property type="match status" value="1"/>
</dbReference>
<keyword evidence="3" id="KW-1185">Reference proteome</keyword>
<dbReference type="InParanoid" id="Q54Q33"/>
<reference evidence="2 3" key="1">
    <citation type="journal article" date="2005" name="Nature">
        <title>The genome of the social amoeba Dictyostelium discoideum.</title>
        <authorList>
            <consortium name="The Dictyostelium discoideum Sequencing Consortium"/>
            <person name="Eichinger L."/>
            <person name="Pachebat J.A."/>
            <person name="Glockner G."/>
            <person name="Rajandream M.A."/>
            <person name="Sucgang R."/>
            <person name="Berriman M."/>
            <person name="Song J."/>
            <person name="Olsen R."/>
            <person name="Szafranski K."/>
            <person name="Xu Q."/>
            <person name="Tunggal B."/>
            <person name="Kummerfeld S."/>
            <person name="Madera M."/>
            <person name="Konfortov B.A."/>
            <person name="Rivero F."/>
            <person name="Bankier A.T."/>
            <person name="Lehmann R."/>
            <person name="Hamlin N."/>
            <person name="Davies R."/>
            <person name="Gaudet P."/>
            <person name="Fey P."/>
            <person name="Pilcher K."/>
            <person name="Chen G."/>
            <person name="Saunders D."/>
            <person name="Sodergren E."/>
            <person name="Davis P."/>
            <person name="Kerhornou A."/>
            <person name="Nie X."/>
            <person name="Hall N."/>
            <person name="Anjard C."/>
            <person name="Hemphill L."/>
            <person name="Bason N."/>
            <person name="Farbrother P."/>
            <person name="Desany B."/>
            <person name="Just E."/>
            <person name="Morio T."/>
            <person name="Rost R."/>
            <person name="Churcher C."/>
            <person name="Cooper J."/>
            <person name="Haydock S."/>
            <person name="van Driessche N."/>
            <person name="Cronin A."/>
            <person name="Goodhead I."/>
            <person name="Muzny D."/>
            <person name="Mourier T."/>
            <person name="Pain A."/>
            <person name="Lu M."/>
            <person name="Harper D."/>
            <person name="Lindsay R."/>
            <person name="Hauser H."/>
            <person name="James K."/>
            <person name="Quiles M."/>
            <person name="Madan Babu M."/>
            <person name="Saito T."/>
            <person name="Buchrieser C."/>
            <person name="Wardroper A."/>
            <person name="Felder M."/>
            <person name="Thangavelu M."/>
            <person name="Johnson D."/>
            <person name="Knights A."/>
            <person name="Loulseged H."/>
            <person name="Mungall K."/>
            <person name="Oliver K."/>
            <person name="Price C."/>
            <person name="Quail M.A."/>
            <person name="Urushihara H."/>
            <person name="Hernandez J."/>
            <person name="Rabbinowitsch E."/>
            <person name="Steffen D."/>
            <person name="Sanders M."/>
            <person name="Ma J."/>
            <person name="Kohara Y."/>
            <person name="Sharp S."/>
            <person name="Simmonds M."/>
            <person name="Spiegler S."/>
            <person name="Tivey A."/>
            <person name="Sugano S."/>
            <person name="White B."/>
            <person name="Walker D."/>
            <person name="Woodward J."/>
            <person name="Winckler T."/>
            <person name="Tanaka Y."/>
            <person name="Shaulsky G."/>
            <person name="Schleicher M."/>
            <person name="Weinstock G."/>
            <person name="Rosenthal A."/>
            <person name="Cox E.C."/>
            <person name="Chisholm R.L."/>
            <person name="Gibbs R."/>
            <person name="Loomis W.F."/>
            <person name="Platzer M."/>
            <person name="Kay R.R."/>
            <person name="Williams J."/>
            <person name="Dear P.H."/>
            <person name="Noegel A.A."/>
            <person name="Barrell B."/>
            <person name="Kuspa A."/>
        </authorList>
    </citation>
    <scope>NUCLEOTIDE SEQUENCE [LARGE SCALE GENOMIC DNA]</scope>
    <source>
        <strain evidence="2 3">AX4</strain>
    </source>
</reference>